<dbReference type="AlphaFoldDB" id="A0A836KK38"/>
<organism evidence="1 2">
    <name type="scientific">Leishmania martiniquensis</name>
    <dbReference type="NCBI Taxonomy" id="1580590"/>
    <lineage>
        <taxon>Eukaryota</taxon>
        <taxon>Discoba</taxon>
        <taxon>Euglenozoa</taxon>
        <taxon>Kinetoplastea</taxon>
        <taxon>Metakinetoplastina</taxon>
        <taxon>Trypanosomatida</taxon>
        <taxon>Trypanosomatidae</taxon>
        <taxon>Leishmaniinae</taxon>
        <taxon>Leishmania</taxon>
    </lineage>
</organism>
<dbReference type="GeneID" id="92516017"/>
<evidence type="ECO:0000313" key="2">
    <source>
        <dbReference type="Proteomes" id="UP000673552"/>
    </source>
</evidence>
<reference evidence="2" key="1">
    <citation type="journal article" date="2021" name="Microbiol. Resour. Announc.">
        <title>LGAAP: Leishmaniinae Genome Assembly and Annotation Pipeline.</title>
        <authorList>
            <person name="Almutairi H."/>
            <person name="Urbaniak M.D."/>
            <person name="Bates M.D."/>
            <person name="Jariyapan N."/>
            <person name="Kwakye-Nuako G."/>
            <person name="Thomaz-Soccol V."/>
            <person name="Al-Salem W.S."/>
            <person name="Dillon R.J."/>
            <person name="Bates P.A."/>
            <person name="Gatherer D."/>
        </authorList>
    </citation>
    <scope>NUCLEOTIDE SEQUENCE [LARGE SCALE GENOMIC DNA]</scope>
</reference>
<comment type="caution">
    <text evidence="1">The sequence shown here is derived from an EMBL/GenBank/DDBJ whole genome shotgun (WGS) entry which is preliminary data.</text>
</comment>
<evidence type="ECO:0000313" key="1">
    <source>
        <dbReference type="EMBL" id="KAG5478669.1"/>
    </source>
</evidence>
<dbReference type="Proteomes" id="UP000673552">
    <property type="component" value="Unassembled WGS sequence"/>
</dbReference>
<dbReference type="KEGG" id="lmat:92516017"/>
<reference evidence="2" key="2">
    <citation type="journal article" date="2021" name="Sci. Data">
        <title>Chromosome-scale genome sequencing, assembly and annotation of six genomes from subfamily Leishmaniinae.</title>
        <authorList>
            <person name="Almutairi H."/>
            <person name="Urbaniak M.D."/>
            <person name="Bates M.D."/>
            <person name="Jariyapan N."/>
            <person name="Kwakye-Nuako G."/>
            <person name="Thomaz Soccol V."/>
            <person name="Al-Salem W.S."/>
            <person name="Dillon R.J."/>
            <person name="Bates P.A."/>
            <person name="Gatherer D."/>
        </authorList>
    </citation>
    <scope>NUCLEOTIDE SEQUENCE [LARGE SCALE GENOMIC DNA]</scope>
</reference>
<dbReference type="EMBL" id="JAFEUZ010000023">
    <property type="protein sequence ID" value="KAG5478669.1"/>
    <property type="molecule type" value="Genomic_DNA"/>
</dbReference>
<accession>A0A836KK38</accession>
<gene>
    <name evidence="1" type="ORF">LSCM1_06073</name>
</gene>
<proteinExistence type="predicted"/>
<dbReference type="RefSeq" id="XP_067178610.1">
    <property type="nucleotide sequence ID" value="XM_067323505.1"/>
</dbReference>
<sequence>MPSLHQRPQRQDSIAKPLLRSSVSCASLSDCARGLTEDTGGVTRSSLTQVSLPYDSCSRTWSSSFSASGSGAPMRSPPRVHVTPSLLVSPAKKKAAAVLAAEPALAAACSWSQVLPMDVFDLVLAQDAQQRPAQQQRQRRLAKGKELKGESSEGSVPGAVPMAEVADEATPNTSFTLLSGAVGVLRRPSCPRRLLTCKAACGEAASAATHPLASAAGRRSACALPHHQPGCLMSPVLGLPLPYGATGDPYPGSAGDHNLSFAAPLSTREERLRHLRALLRETHRLQEALWQQLCEMQRGRKSAATPCTQQARSLAVLEVFSEPQSGEWAAPLCGVCRSLPRVSPGEERWATG</sequence>
<dbReference type="OrthoDB" id="265121at2759"/>
<protein>
    <submittedName>
        <fullName evidence="1">Uncharacterized protein</fullName>
    </submittedName>
</protein>
<keyword evidence="2" id="KW-1185">Reference proteome</keyword>
<name>A0A836KK38_9TRYP</name>